<protein>
    <recommendedName>
        <fullName evidence="11">Kinesin-like protein</fullName>
    </recommendedName>
</protein>
<dbReference type="GO" id="GO:0008017">
    <property type="term" value="F:microtubule binding"/>
    <property type="evidence" value="ECO:0007669"/>
    <property type="project" value="InterPro"/>
</dbReference>
<dbReference type="PANTHER" id="PTHR47971">
    <property type="entry name" value="KINESIN-RELATED PROTEIN 6"/>
    <property type="match status" value="1"/>
</dbReference>
<keyword evidence="2" id="KW-0963">Cytoplasm</keyword>
<keyword evidence="5" id="KW-0159">Chromosome partition</keyword>
<feature type="coiled-coil region" evidence="12">
    <location>
        <begin position="420"/>
        <end position="448"/>
    </location>
</feature>
<keyword evidence="7 10" id="KW-0505">Motor protein</keyword>
<dbReference type="GO" id="GO:0007059">
    <property type="term" value="P:chromosome segregation"/>
    <property type="evidence" value="ECO:0007669"/>
    <property type="project" value="UniProtKB-KW"/>
</dbReference>
<dbReference type="InterPro" id="IPR027417">
    <property type="entry name" value="P-loop_NTPase"/>
</dbReference>
<evidence type="ECO:0000256" key="5">
    <source>
        <dbReference type="ARBA" id="ARBA00022829"/>
    </source>
</evidence>
<feature type="compositionally biased region" description="Acidic residues" evidence="13">
    <location>
        <begin position="376"/>
        <end position="390"/>
    </location>
</feature>
<evidence type="ECO:0000256" key="8">
    <source>
        <dbReference type="ARBA" id="ARBA00023212"/>
    </source>
</evidence>
<comment type="similarity">
    <text evidence="9">Belongs to the TRAFAC class myosin-kinesin ATPase superfamily. Kinesin family. KIN-13 subfamily.</text>
</comment>
<sequence>MIREFRSTLEFRPLTDDLQVDCLPITVCVRKRPLSKREKARKDIDVVCVPNHNTLLVHEPKVKVDLTKYLENQKYRFDYIFDETCTNETVYMYSAKPLVQSVFEGGNATCFAYGQTGSGKTHTMGGTFTGRTAQQNCQNGLYALAAKDIFDLLHSPQYAGHRFTVMASFYEIYSGKVFDLLADKQKLRVLEDGRKQVQLVGLKETAVISVEEVLAVINAGNSVRTSGQTTANANSSRSHAIFSLALRVGNAAETWGKFSLIDLAGSERGADTSALDQRTRSESSDINKSLLALKECIRALHLPYRGRKKTRLPFRSSTLTRVLRDSFIGEKSRTCMIAMIAPGMSSCEHTLNTLRYANRVKELVVVDPSANPDDATPNDDEENEQANDDVLESDSALVQALNDHELSVEAFNHHAAITELQQKEEEVVDNHQRVNEIMERNMQESRELFNLANTVYYDQLAYAQACKRLFASLAENASMMSGLLSEFETMLIQEEIASQAVHTH</sequence>
<dbReference type="InterPro" id="IPR036961">
    <property type="entry name" value="Kinesin_motor_dom_sf"/>
</dbReference>
<dbReference type="SMART" id="SM00129">
    <property type="entry name" value="KISc"/>
    <property type="match status" value="1"/>
</dbReference>
<dbReference type="EMBL" id="GGFK01008108">
    <property type="protein sequence ID" value="MBW41429.1"/>
    <property type="molecule type" value="Transcribed_RNA"/>
</dbReference>
<dbReference type="PANTHER" id="PTHR47971:SF8">
    <property type="entry name" value="KINESIN-LIKE PROTEIN"/>
    <property type="match status" value="1"/>
</dbReference>
<name>A0A2M4AKW6_9DIPT</name>
<evidence type="ECO:0000256" key="1">
    <source>
        <dbReference type="ARBA" id="ARBA00004647"/>
    </source>
</evidence>
<dbReference type="Pfam" id="PF00225">
    <property type="entry name" value="Kinesin"/>
    <property type="match status" value="1"/>
</dbReference>
<evidence type="ECO:0000256" key="12">
    <source>
        <dbReference type="SAM" id="Coils"/>
    </source>
</evidence>
<dbReference type="PRINTS" id="PR00380">
    <property type="entry name" value="KINESINHEAVY"/>
</dbReference>
<proteinExistence type="inferred from homology"/>
<organism evidence="15">
    <name type="scientific">Anopheles triannulatus</name>
    <dbReference type="NCBI Taxonomy" id="58253"/>
    <lineage>
        <taxon>Eukaryota</taxon>
        <taxon>Metazoa</taxon>
        <taxon>Ecdysozoa</taxon>
        <taxon>Arthropoda</taxon>
        <taxon>Hexapoda</taxon>
        <taxon>Insecta</taxon>
        <taxon>Pterygota</taxon>
        <taxon>Neoptera</taxon>
        <taxon>Endopterygota</taxon>
        <taxon>Diptera</taxon>
        <taxon>Nematocera</taxon>
        <taxon>Culicoidea</taxon>
        <taxon>Culicidae</taxon>
        <taxon>Anophelinae</taxon>
        <taxon>Anopheles</taxon>
    </lineage>
</organism>
<dbReference type="InterPro" id="IPR001752">
    <property type="entry name" value="Kinesin_motor_dom"/>
</dbReference>
<dbReference type="GO" id="GO:0005524">
    <property type="term" value="F:ATP binding"/>
    <property type="evidence" value="ECO:0007669"/>
    <property type="project" value="UniProtKB-UniRule"/>
</dbReference>
<evidence type="ECO:0000313" key="15">
    <source>
        <dbReference type="EMBL" id="MBW41429.1"/>
    </source>
</evidence>
<keyword evidence="4 10" id="KW-0547">Nucleotide-binding</keyword>
<dbReference type="FunFam" id="3.40.850.10:FF:000012">
    <property type="entry name" value="Kinesin-like protein"/>
    <property type="match status" value="1"/>
</dbReference>
<evidence type="ECO:0000256" key="9">
    <source>
        <dbReference type="ARBA" id="ARBA00061030"/>
    </source>
</evidence>
<keyword evidence="8" id="KW-0206">Cytoskeleton</keyword>
<feature type="domain" description="Kinesin motor" evidence="14">
    <location>
        <begin position="24"/>
        <end position="363"/>
    </location>
</feature>
<dbReference type="GO" id="GO:0005828">
    <property type="term" value="C:kinetochore microtubule"/>
    <property type="evidence" value="ECO:0007669"/>
    <property type="project" value="UniProtKB-ARBA"/>
</dbReference>
<dbReference type="CDD" id="cd01367">
    <property type="entry name" value="KISc_KIF2_like"/>
    <property type="match status" value="1"/>
</dbReference>
<evidence type="ECO:0000256" key="7">
    <source>
        <dbReference type="ARBA" id="ARBA00023175"/>
    </source>
</evidence>
<dbReference type="SUPFAM" id="SSF52540">
    <property type="entry name" value="P-loop containing nucleoside triphosphate hydrolases"/>
    <property type="match status" value="1"/>
</dbReference>
<dbReference type="GO" id="GO:0007019">
    <property type="term" value="P:microtubule depolymerization"/>
    <property type="evidence" value="ECO:0007669"/>
    <property type="project" value="TreeGrafter"/>
</dbReference>
<evidence type="ECO:0000256" key="3">
    <source>
        <dbReference type="ARBA" id="ARBA00022701"/>
    </source>
</evidence>
<dbReference type="AlphaFoldDB" id="A0A2M4AKW6"/>
<dbReference type="GO" id="GO:0007018">
    <property type="term" value="P:microtubule-based movement"/>
    <property type="evidence" value="ECO:0007669"/>
    <property type="project" value="InterPro"/>
</dbReference>
<feature type="binding site" evidence="10">
    <location>
        <begin position="114"/>
        <end position="121"/>
    </location>
    <ligand>
        <name>ATP</name>
        <dbReference type="ChEBI" id="CHEBI:30616"/>
    </ligand>
</feature>
<evidence type="ECO:0000256" key="6">
    <source>
        <dbReference type="ARBA" id="ARBA00022840"/>
    </source>
</evidence>
<keyword evidence="3 11" id="KW-0493">Microtubule</keyword>
<dbReference type="GO" id="GO:0000922">
    <property type="term" value="C:spindle pole"/>
    <property type="evidence" value="ECO:0007669"/>
    <property type="project" value="UniProtKB-SubCell"/>
</dbReference>
<feature type="region of interest" description="Disordered" evidence="13">
    <location>
        <begin position="368"/>
        <end position="390"/>
    </location>
</feature>
<comment type="subcellular location">
    <subcellularLocation>
        <location evidence="1">Cytoplasm</location>
        <location evidence="1">Cytoskeleton</location>
        <location evidence="1">Spindle pole</location>
    </subcellularLocation>
</comment>
<dbReference type="PROSITE" id="PS50067">
    <property type="entry name" value="KINESIN_MOTOR_2"/>
    <property type="match status" value="1"/>
</dbReference>
<dbReference type="GO" id="GO:0003777">
    <property type="term" value="F:microtubule motor activity"/>
    <property type="evidence" value="ECO:0007669"/>
    <property type="project" value="InterPro"/>
</dbReference>
<keyword evidence="12" id="KW-0175">Coiled coil</keyword>
<dbReference type="Gene3D" id="3.40.850.10">
    <property type="entry name" value="Kinesin motor domain"/>
    <property type="match status" value="1"/>
</dbReference>
<keyword evidence="6 10" id="KW-0067">ATP-binding</keyword>
<evidence type="ECO:0000256" key="4">
    <source>
        <dbReference type="ARBA" id="ARBA00022741"/>
    </source>
</evidence>
<dbReference type="PROSITE" id="PS00411">
    <property type="entry name" value="KINESIN_MOTOR_1"/>
    <property type="match status" value="1"/>
</dbReference>
<dbReference type="InterPro" id="IPR019821">
    <property type="entry name" value="Kinesin_motor_CS"/>
</dbReference>
<dbReference type="InterPro" id="IPR027640">
    <property type="entry name" value="Kinesin-like_fam"/>
</dbReference>
<evidence type="ECO:0000259" key="14">
    <source>
        <dbReference type="PROSITE" id="PS50067"/>
    </source>
</evidence>
<reference evidence="15" key="1">
    <citation type="submission" date="2018-01" db="EMBL/GenBank/DDBJ databases">
        <title>An insight into the sialome of Amazonian anophelines.</title>
        <authorList>
            <person name="Ribeiro J.M."/>
            <person name="Scarpassa V."/>
            <person name="Calvo E."/>
        </authorList>
    </citation>
    <scope>NUCLEOTIDE SEQUENCE</scope>
    <source>
        <tissue evidence="15">Salivary glands</tissue>
    </source>
</reference>
<evidence type="ECO:0000256" key="11">
    <source>
        <dbReference type="RuleBase" id="RU000394"/>
    </source>
</evidence>
<evidence type="ECO:0000256" key="2">
    <source>
        <dbReference type="ARBA" id="ARBA00022490"/>
    </source>
</evidence>
<accession>A0A2M4AKW6</accession>
<evidence type="ECO:0000256" key="13">
    <source>
        <dbReference type="SAM" id="MobiDB-lite"/>
    </source>
</evidence>
<evidence type="ECO:0000256" key="10">
    <source>
        <dbReference type="PROSITE-ProRule" id="PRU00283"/>
    </source>
</evidence>